<evidence type="ECO:0000256" key="6">
    <source>
        <dbReference type="ARBA" id="ARBA00022884"/>
    </source>
</evidence>
<evidence type="ECO:0000256" key="2">
    <source>
        <dbReference type="ARBA" id="ARBA00004604"/>
    </source>
</evidence>
<dbReference type="SMART" id="SM00028">
    <property type="entry name" value="TPR"/>
    <property type="match status" value="3"/>
</dbReference>
<keyword evidence="5" id="KW-0690">Ribosome biogenesis</keyword>
<comment type="function">
    <text evidence="1">Required for proper 34S pre-rRNA processing and 60S ribosome subunit assembly.</text>
</comment>
<dbReference type="InterPro" id="IPR011990">
    <property type="entry name" value="TPR-like_helical_dom_sf"/>
</dbReference>
<dbReference type="InterPro" id="IPR039740">
    <property type="entry name" value="CNOT10"/>
</dbReference>
<dbReference type="Gene3D" id="3.10.450.220">
    <property type="match status" value="1"/>
</dbReference>
<dbReference type="InterPro" id="IPR040598">
    <property type="entry name" value="NIP7_N"/>
</dbReference>
<evidence type="ECO:0000256" key="9">
    <source>
        <dbReference type="SAM" id="MobiDB-lite"/>
    </source>
</evidence>
<dbReference type="InterPro" id="IPR036974">
    <property type="entry name" value="PUA_sf"/>
</dbReference>
<dbReference type="InterPro" id="IPR015947">
    <property type="entry name" value="PUA-like_sf"/>
</dbReference>
<dbReference type="GO" id="GO:0031047">
    <property type="term" value="P:regulatory ncRNA-mediated gene silencing"/>
    <property type="evidence" value="ECO:0007669"/>
    <property type="project" value="UniProtKB-UniRule"/>
</dbReference>
<feature type="domain" description="PUA" evidence="10">
    <location>
        <begin position="787"/>
        <end position="862"/>
    </location>
</feature>
<dbReference type="GO" id="GO:0006402">
    <property type="term" value="P:mRNA catabolic process"/>
    <property type="evidence" value="ECO:0007669"/>
    <property type="project" value="TreeGrafter"/>
</dbReference>
<evidence type="ECO:0000313" key="11">
    <source>
        <dbReference type="EMBL" id="CAD7242683.1"/>
    </source>
</evidence>
<dbReference type="CDD" id="cd21146">
    <property type="entry name" value="Nip7_N_euk"/>
    <property type="match status" value="1"/>
</dbReference>
<dbReference type="InterPro" id="IPR005155">
    <property type="entry name" value="UPF0113_PUA"/>
</dbReference>
<organism evidence="11">
    <name type="scientific">Darwinula stevensoni</name>
    <dbReference type="NCBI Taxonomy" id="69355"/>
    <lineage>
        <taxon>Eukaryota</taxon>
        <taxon>Metazoa</taxon>
        <taxon>Ecdysozoa</taxon>
        <taxon>Arthropoda</taxon>
        <taxon>Crustacea</taxon>
        <taxon>Oligostraca</taxon>
        <taxon>Ostracoda</taxon>
        <taxon>Podocopa</taxon>
        <taxon>Podocopida</taxon>
        <taxon>Darwinulocopina</taxon>
        <taxon>Darwinuloidea</taxon>
        <taxon>Darwinulidae</taxon>
        <taxon>Darwinula</taxon>
    </lineage>
</organism>
<dbReference type="GO" id="GO:0030014">
    <property type="term" value="C:CCR4-NOT complex"/>
    <property type="evidence" value="ECO:0007669"/>
    <property type="project" value="UniProtKB-UniRule"/>
</dbReference>
<dbReference type="PANTHER" id="PTHR12979">
    <property type="entry name" value="CCR4-NOT TRANSCRIPTION COMPLEX SUBUNIT 10"/>
    <property type="match status" value="1"/>
</dbReference>
<keyword evidence="12" id="KW-1185">Reference proteome</keyword>
<feature type="region of interest" description="Disordered" evidence="9">
    <location>
        <begin position="566"/>
        <end position="612"/>
    </location>
</feature>
<dbReference type="Proteomes" id="UP000677054">
    <property type="component" value="Unassembled WGS sequence"/>
</dbReference>
<evidence type="ECO:0000256" key="4">
    <source>
        <dbReference type="ARBA" id="ARBA00010080"/>
    </source>
</evidence>
<dbReference type="SUPFAM" id="SSF88802">
    <property type="entry name" value="Pre-PUA domain"/>
    <property type="match status" value="1"/>
</dbReference>
<dbReference type="GO" id="GO:0005730">
    <property type="term" value="C:nucleolus"/>
    <property type="evidence" value="ECO:0007669"/>
    <property type="project" value="UniProtKB-SubCell"/>
</dbReference>
<feature type="compositionally biased region" description="Basic and acidic residues" evidence="9">
    <location>
        <begin position="576"/>
        <end position="601"/>
    </location>
</feature>
<keyword evidence="6" id="KW-0694">RNA-binding</keyword>
<reference evidence="11" key="1">
    <citation type="submission" date="2020-11" db="EMBL/GenBank/DDBJ databases">
        <authorList>
            <person name="Tran Van P."/>
        </authorList>
    </citation>
    <scope>NUCLEOTIDE SEQUENCE</scope>
</reference>
<dbReference type="OrthoDB" id="25157at2759"/>
<evidence type="ECO:0000259" key="10">
    <source>
        <dbReference type="SMART" id="SM00359"/>
    </source>
</evidence>
<dbReference type="SUPFAM" id="SSF48452">
    <property type="entry name" value="TPR-like"/>
    <property type="match status" value="1"/>
</dbReference>
<dbReference type="InterPro" id="IPR002478">
    <property type="entry name" value="PUA"/>
</dbReference>
<dbReference type="FunFam" id="3.10.450.220:FF:000001">
    <property type="entry name" value="60S ribosome subunit biogenesis protein NIP7 homolog"/>
    <property type="match status" value="1"/>
</dbReference>
<dbReference type="Pfam" id="PF17833">
    <property type="entry name" value="pre-PUA_NIP7"/>
    <property type="match status" value="1"/>
</dbReference>
<evidence type="ECO:0000313" key="12">
    <source>
        <dbReference type="Proteomes" id="UP000677054"/>
    </source>
</evidence>
<evidence type="ECO:0000256" key="5">
    <source>
        <dbReference type="ARBA" id="ARBA00022517"/>
    </source>
</evidence>
<feature type="region of interest" description="Disordered" evidence="9">
    <location>
        <begin position="452"/>
        <end position="485"/>
    </location>
</feature>
<sequence>MAEKEERGVDSLSLTVISDQEQVIARKAAAEFEFCTYNACLSSLKKLESLRPHDPKLQHNKAVTEFYLSGCKATPQYQRAITSVCKQAGIKLDEMERLDDVNQGVLYLNHAVILYHHRQYRAAITILNKLFSFVEPLDDRLVARISCLLCECYLCIQQPDMALGIVSFMENSLKSGKEPSGHEGEVFKGKVVEYRVKCYLQMRNIKVLKKEVKNLTANGGNNMSAIFMKGNLEYLKGNHRKAVHFLNSAAPLLPMVSLQERGESLPVMYYNNMACIHFRMGKPNLATFYLHKASQENEAALRGLKSDSGDSGGVPLWTQFATRHPELLYNMGICLLHAGKPRAAFDCLVDAIQVFHFNPLLWLRLAECCIAAYKADNEVDFHLQERKKDLVQGTVGVGVHRKIILPPRISTGQPQNMEEGGGAMPVVSLEFASFCLKNSLFLLAEPIIGKKKKKDSTGEEEEEKPLPKISSPTSSPTKMASAQVCPSNPLKTQELGWLKCSVLASSAYVSLRLGDPLQALHHALTLLEQPKLPGVYRLLGHLYAAEALVGLDKISEAIDHLNPDNIKDASIVYPPTEEHASNDHREKEREKEREREREGSREANPMQPRFAPKWFPNSLSTAKMVMQYNLTVAHSLRGELEKAGESLKTLWVSKDPNTDIPIQVILLALYIQVQLGHTDIARKIIKQHCPQYSVGENVKLLLERADGQYCFRLMRDRVYYMSEVLMKQAASIGRDDLLSAGTCFGKFTKGKKFRLHVTALDYLAPYAQNVVDWRMPHVTCVIVFQQYKVWVRPSAEQQFLYGQHILKSGLARISEATPKYQGVIILSMSDLPLGFGVAAKSTGECRTADPMTIVCFHQADIGEYLRNENELI</sequence>
<comment type="similarity">
    <text evidence="3">Belongs to the NIP7 family.</text>
</comment>
<keyword evidence="8" id="KW-0963">Cytoplasm</keyword>
<keyword evidence="8" id="KW-0805">Transcription regulation</keyword>
<keyword evidence="8" id="KW-0943">RNA-mediated gene silencing</keyword>
<dbReference type="AlphaFoldDB" id="A0A7R8X4H1"/>
<evidence type="ECO:0000256" key="1">
    <source>
        <dbReference type="ARBA" id="ARBA00004087"/>
    </source>
</evidence>
<dbReference type="EMBL" id="CAJPEV010000304">
    <property type="protein sequence ID" value="CAG0883711.1"/>
    <property type="molecule type" value="Genomic_DNA"/>
</dbReference>
<dbReference type="InterPro" id="IPR055359">
    <property type="entry name" value="Nip7_N_euk"/>
</dbReference>
<dbReference type="GO" id="GO:0005737">
    <property type="term" value="C:cytoplasm"/>
    <property type="evidence" value="ECO:0007669"/>
    <property type="project" value="UniProtKB-SubCell"/>
</dbReference>
<dbReference type="SUPFAM" id="SSF88697">
    <property type="entry name" value="PUA domain-like"/>
    <property type="match status" value="1"/>
</dbReference>
<evidence type="ECO:0000256" key="8">
    <source>
        <dbReference type="RuleBase" id="RU367083"/>
    </source>
</evidence>
<dbReference type="Pfam" id="PF03657">
    <property type="entry name" value="UPF0113"/>
    <property type="match status" value="1"/>
</dbReference>
<feature type="compositionally biased region" description="Low complexity" evidence="9">
    <location>
        <begin position="467"/>
        <end position="478"/>
    </location>
</feature>
<name>A0A7R8X4H1_9CRUS</name>
<dbReference type="Gene3D" id="2.30.130.10">
    <property type="entry name" value="PUA domain"/>
    <property type="match status" value="1"/>
</dbReference>
<dbReference type="CDD" id="cd21151">
    <property type="entry name" value="PUA_Nip7-like"/>
    <property type="match status" value="1"/>
</dbReference>
<dbReference type="InterPro" id="IPR019734">
    <property type="entry name" value="TPR_rpt"/>
</dbReference>
<comment type="similarity">
    <text evidence="4 8">Belongs to the CNOT10 family.</text>
</comment>
<keyword evidence="8" id="KW-0810">Translation regulation</keyword>
<dbReference type="GO" id="GO:0042254">
    <property type="term" value="P:ribosome biogenesis"/>
    <property type="evidence" value="ECO:0007669"/>
    <property type="project" value="UniProtKB-KW"/>
</dbReference>
<gene>
    <name evidence="11" type="ORF">DSTB1V02_LOCUS2636</name>
</gene>
<dbReference type="GO" id="GO:0003723">
    <property type="term" value="F:RNA binding"/>
    <property type="evidence" value="ECO:0007669"/>
    <property type="project" value="UniProtKB-KW"/>
</dbReference>
<keyword evidence="7 8" id="KW-0539">Nucleus</keyword>
<protein>
    <recommendedName>
        <fullName evidence="8">CCR4-NOT transcription complex subunit 10</fullName>
    </recommendedName>
</protein>
<accession>A0A7R8X4H1</accession>
<comment type="function">
    <text evidence="8">Component of the CCR4-NOT complex which is one of the major cellular mRNA deadenylases and is linked to various cellular processes including bulk mRNA degradation, miRNA-mediated repression, translational repression during translational initiation and general transcription regulation.</text>
</comment>
<dbReference type="FunFam" id="2.30.130.10:FF:000002">
    <property type="entry name" value="60S ribosome subunit biogenesis protein NIP7 homolog"/>
    <property type="match status" value="1"/>
</dbReference>
<evidence type="ECO:0000256" key="3">
    <source>
        <dbReference type="ARBA" id="ARBA00009895"/>
    </source>
</evidence>
<dbReference type="GO" id="GO:0017148">
    <property type="term" value="P:negative regulation of translation"/>
    <property type="evidence" value="ECO:0007669"/>
    <property type="project" value="TreeGrafter"/>
</dbReference>
<proteinExistence type="inferred from homology"/>
<comment type="subcellular location">
    <subcellularLocation>
        <location evidence="8">Cytoplasm</location>
    </subcellularLocation>
    <subcellularLocation>
        <location evidence="8">Nucleus</location>
    </subcellularLocation>
    <subcellularLocation>
        <location evidence="2">Nucleus</location>
        <location evidence="2">Nucleolus</location>
    </subcellularLocation>
</comment>
<dbReference type="PROSITE" id="PS50890">
    <property type="entry name" value="PUA"/>
    <property type="match status" value="1"/>
</dbReference>
<dbReference type="PANTHER" id="PTHR12979:SF5">
    <property type="entry name" value="CCR4-NOT TRANSCRIPTION COMPLEX SUBUNIT 10"/>
    <property type="match status" value="1"/>
</dbReference>
<dbReference type="SMART" id="SM00359">
    <property type="entry name" value="PUA"/>
    <property type="match status" value="1"/>
</dbReference>
<dbReference type="Gene3D" id="1.25.40.10">
    <property type="entry name" value="Tetratricopeptide repeat domain"/>
    <property type="match status" value="1"/>
</dbReference>
<evidence type="ECO:0000256" key="7">
    <source>
        <dbReference type="ARBA" id="ARBA00023242"/>
    </source>
</evidence>
<keyword evidence="8" id="KW-0804">Transcription</keyword>
<dbReference type="EMBL" id="LR899821">
    <property type="protein sequence ID" value="CAD7242683.1"/>
    <property type="molecule type" value="Genomic_DNA"/>
</dbReference>